<dbReference type="PROSITE" id="PS50096">
    <property type="entry name" value="IQ"/>
    <property type="match status" value="1"/>
</dbReference>
<feature type="compositionally biased region" description="Low complexity" evidence="1">
    <location>
        <begin position="28"/>
        <end position="48"/>
    </location>
</feature>
<dbReference type="OrthoDB" id="2117703at2759"/>
<name>A0A507CAL8_9FUNG</name>
<evidence type="ECO:0000256" key="1">
    <source>
        <dbReference type="SAM" id="MobiDB-lite"/>
    </source>
</evidence>
<dbReference type="AlphaFoldDB" id="A0A507CAL8"/>
<feature type="region of interest" description="Disordered" evidence="1">
    <location>
        <begin position="1"/>
        <end position="72"/>
    </location>
</feature>
<dbReference type="PANTHER" id="PTHR14465:SF0">
    <property type="entry name" value="IQ DOMAIN-CONTAINING PROTEIN H"/>
    <property type="match status" value="1"/>
</dbReference>
<feature type="region of interest" description="Disordered" evidence="1">
    <location>
        <begin position="981"/>
        <end position="1015"/>
    </location>
</feature>
<dbReference type="GeneID" id="42003628"/>
<dbReference type="InterPro" id="IPR038752">
    <property type="entry name" value="IQCH"/>
</dbReference>
<evidence type="ECO:0000313" key="3">
    <source>
        <dbReference type="Proteomes" id="UP000319731"/>
    </source>
</evidence>
<proteinExistence type="predicted"/>
<gene>
    <name evidence="2" type="ORF">SmJEL517_g02403</name>
</gene>
<dbReference type="EMBL" id="QEAO01000010">
    <property type="protein sequence ID" value="TPX35056.1"/>
    <property type="molecule type" value="Genomic_DNA"/>
</dbReference>
<evidence type="ECO:0000313" key="2">
    <source>
        <dbReference type="EMBL" id="TPX35056.1"/>
    </source>
</evidence>
<keyword evidence="3" id="KW-1185">Reference proteome</keyword>
<dbReference type="RefSeq" id="XP_031025641.1">
    <property type="nucleotide sequence ID" value="XM_031168331.1"/>
</dbReference>
<organism evidence="2 3">
    <name type="scientific">Synchytrium microbalum</name>
    <dbReference type="NCBI Taxonomy" id="1806994"/>
    <lineage>
        <taxon>Eukaryota</taxon>
        <taxon>Fungi</taxon>
        <taxon>Fungi incertae sedis</taxon>
        <taxon>Chytridiomycota</taxon>
        <taxon>Chytridiomycota incertae sedis</taxon>
        <taxon>Chytridiomycetes</taxon>
        <taxon>Synchytriales</taxon>
        <taxon>Synchytriaceae</taxon>
        <taxon>Synchytrium</taxon>
    </lineage>
</organism>
<feature type="compositionally biased region" description="Basic and acidic residues" evidence="1">
    <location>
        <begin position="18"/>
        <end position="27"/>
    </location>
</feature>
<comment type="caution">
    <text evidence="2">The sequence shown here is derived from an EMBL/GenBank/DDBJ whole genome shotgun (WGS) entry which is preliminary data.</text>
</comment>
<accession>A0A507CAL8</accession>
<dbReference type="Proteomes" id="UP000319731">
    <property type="component" value="Unassembled WGS sequence"/>
</dbReference>
<sequence length="1038" mass="114810">MPPLPPKGPANRRAPLRPVDHSSDSLKSKSSPRSSTSSNVSTTPTKKPTAPKKETSQRHGLKPNAILHREVPRKAATTLPSPLLVAHTGIYQHLSRQAFPNGMDVTSAMPTLQGTDPLVEEIFQTISRERVIIPRPPTGYQKEQASEQSLPATPFVSMDLLAVAREGNDSTRDPDGIVVKDGELVRHSPACIHMQRLLRGIEGYDVVLSLVMKLCRDYTVNWAEISLKKFEKLLHRPLLYPVTKSDLISILANKSDVERIIHLPGQRYKSMDRKDAAAITIQRNLRMYLCKSSYVLLLAQRIACRSLLKHWESHLTRRRTYNLVMERRERHQKVSVELYLKFRDNWAENKNKARLLVHIPSLSCPPGRRDKYGAIDSWYWQQISKLTELLTDPHLQILYVVPPGQLHKDPVKALMDSLGSPVPSGLQSKFNRIRVLQPENGHLLPEGSCLASMLMISPWALQEIRAMAWTVGNAFIVPGICGSSYVKGSVTEEEVLSSVLGVPLYSHPSFHHLMTGEESAQSQALSLCDFPIKQVREGTNCVNSHYVISPEGNITLVGTTETLHMPNNSVLGYRIPQSLAEDIQIVVAGERLAKQYYTSTRYCGDFAVEFLIVGEFISVSRVFCHQTPSLQALVRFVLCTESLVDQVTGVPFFDRNQARAPELEYLSKSPYINMESVVAAAGMTSETGRDDEQRCGLVIEGALHPNLYVMSRIALKTITGESGIAFDSIWRVGSLFVDCKVAPRNNLQIICSASSHEFAATTAIQTLVMSSRSLQLPTLPPTSGNFREICDVLSSIAQSLPASLDPSSNLTLTELEVAMAGYLPPEMFAPRTVTISPEMKNKINEKYLESTVIKMAPAVVALLDAPIPSESLNRALFVVPPPIVYEYGTYRTEVGNGPEEYLKQLDASISAADGRLSAQQQEELNKKELERLERERVAEPEQTQLGKNWEEFLQKRMSGATSRAVSVVAPSRQGSVFEAPDRALSIGPPSISCQPSLLEPSSEGTPKEGGASKGKIKGLFVAQGLADMFKSSTSVNKK</sequence>
<protein>
    <submittedName>
        <fullName evidence="2">Uncharacterized protein</fullName>
    </submittedName>
</protein>
<reference evidence="2 3" key="1">
    <citation type="journal article" date="2019" name="Sci. Rep.">
        <title>Comparative genomics of chytrid fungi reveal insights into the obligate biotrophic and pathogenic lifestyle of Synchytrium endobioticum.</title>
        <authorList>
            <person name="van de Vossenberg B.T.L.H."/>
            <person name="Warris S."/>
            <person name="Nguyen H.D.T."/>
            <person name="van Gent-Pelzer M.P.E."/>
            <person name="Joly D.L."/>
            <person name="van de Geest H.C."/>
            <person name="Bonants P.J.M."/>
            <person name="Smith D.S."/>
            <person name="Levesque C.A."/>
            <person name="van der Lee T.A.J."/>
        </authorList>
    </citation>
    <scope>NUCLEOTIDE SEQUENCE [LARGE SCALE GENOMIC DNA]</scope>
    <source>
        <strain evidence="2 3">JEL517</strain>
    </source>
</reference>
<dbReference type="PANTHER" id="PTHR14465">
    <property type="entry name" value="IQ DOMAIN-CONTAINING PROTEIN H"/>
    <property type="match status" value="1"/>
</dbReference>